<evidence type="ECO:0000313" key="2">
    <source>
        <dbReference type="EMBL" id="OGK40122.1"/>
    </source>
</evidence>
<dbReference type="PANTHER" id="PTHR43222">
    <property type="entry name" value="NUDIX HYDROLASE 23"/>
    <property type="match status" value="1"/>
</dbReference>
<name>A0A1F7I9V9_9BACT</name>
<protein>
    <recommendedName>
        <fullName evidence="1">Nudix hydrolase domain-containing protein</fullName>
    </recommendedName>
</protein>
<dbReference type="EMBL" id="MGAG01000029">
    <property type="protein sequence ID" value="OGK40122.1"/>
    <property type="molecule type" value="Genomic_DNA"/>
</dbReference>
<dbReference type="InterPro" id="IPR000086">
    <property type="entry name" value="NUDIX_hydrolase_dom"/>
</dbReference>
<dbReference type="STRING" id="1802056.A2954_00585"/>
<dbReference type="Gene3D" id="3.90.79.10">
    <property type="entry name" value="Nucleoside Triphosphate Pyrophosphohydrolase"/>
    <property type="match status" value="1"/>
</dbReference>
<reference evidence="2 3" key="1">
    <citation type="journal article" date="2016" name="Nat. Commun.">
        <title>Thousands of microbial genomes shed light on interconnected biogeochemical processes in an aquifer system.</title>
        <authorList>
            <person name="Anantharaman K."/>
            <person name="Brown C.T."/>
            <person name="Hug L.A."/>
            <person name="Sharon I."/>
            <person name="Castelle C.J."/>
            <person name="Probst A.J."/>
            <person name="Thomas B.C."/>
            <person name="Singh A."/>
            <person name="Wilkins M.J."/>
            <person name="Karaoz U."/>
            <person name="Brodie E.L."/>
            <person name="Williams K.H."/>
            <person name="Hubbard S.S."/>
            <person name="Banfield J.F."/>
        </authorList>
    </citation>
    <scope>NUCLEOTIDE SEQUENCE [LARGE SCALE GENOMIC DNA]</scope>
</reference>
<sequence>MFTFCPRCSKKITKKSENLFICEYCDFHLYENPRPTNGLIAENENGEILLVKRKDHPKKGYWDVPGGFVDPEETLEESFQREIKEELNAEVKNLKYLTSTVDRYLYKGINYHTICFIFTGKVDQNKITVHDDITEIKFFPKNKIPFDGIAFVGVKKGIKFYLSALKQSNPTPKSE</sequence>
<dbReference type="InterPro" id="IPR015797">
    <property type="entry name" value="NUDIX_hydrolase-like_dom_sf"/>
</dbReference>
<evidence type="ECO:0000313" key="3">
    <source>
        <dbReference type="Proteomes" id="UP000177698"/>
    </source>
</evidence>
<proteinExistence type="predicted"/>
<evidence type="ECO:0000259" key="1">
    <source>
        <dbReference type="PROSITE" id="PS51462"/>
    </source>
</evidence>
<dbReference type="AlphaFoldDB" id="A0A1F7I9V9"/>
<dbReference type="CDD" id="cd04681">
    <property type="entry name" value="NUDIX_Hydrolase"/>
    <property type="match status" value="1"/>
</dbReference>
<dbReference type="PANTHER" id="PTHR43222:SF2">
    <property type="entry name" value="NUDIX HYDROLASE 23, CHLOROPLASTIC"/>
    <property type="match status" value="1"/>
</dbReference>
<dbReference type="Proteomes" id="UP000177698">
    <property type="component" value="Unassembled WGS sequence"/>
</dbReference>
<organism evidence="2 3">
    <name type="scientific">Candidatus Roizmanbacteria bacterium RIFCSPLOWO2_01_FULL_37_12</name>
    <dbReference type="NCBI Taxonomy" id="1802056"/>
    <lineage>
        <taxon>Bacteria</taxon>
        <taxon>Candidatus Roizmaniibacteriota</taxon>
    </lineage>
</organism>
<feature type="domain" description="Nudix hydrolase" evidence="1">
    <location>
        <begin position="32"/>
        <end position="167"/>
    </location>
</feature>
<dbReference type="PROSITE" id="PS51462">
    <property type="entry name" value="NUDIX"/>
    <property type="match status" value="1"/>
</dbReference>
<gene>
    <name evidence="2" type="ORF">A2954_00585</name>
</gene>
<dbReference type="SUPFAM" id="SSF55811">
    <property type="entry name" value="Nudix"/>
    <property type="match status" value="1"/>
</dbReference>
<dbReference type="Pfam" id="PF00293">
    <property type="entry name" value="NUDIX"/>
    <property type="match status" value="1"/>
</dbReference>
<accession>A0A1F7I9V9</accession>
<comment type="caution">
    <text evidence="2">The sequence shown here is derived from an EMBL/GenBank/DDBJ whole genome shotgun (WGS) entry which is preliminary data.</text>
</comment>